<name>A0A7R7YJD8_THETH</name>
<sequence>MKSEGHHQGPSLEGKGGHQGLVSAVLREGPVHDEGEGAVFGETRGEEGEEGFGEGPGVLQGGVMEEAPEAIEAALGQGGEGGSAGEVGEGGVQGSGEEGGQEEGEVGADGFPEGGEDLMDPEGDNLGKGVVGGTPYLPPLFSSLVKPQPSK</sequence>
<organism evidence="2 3">
    <name type="scientific">Thermus thermophilus</name>
    <dbReference type="NCBI Taxonomy" id="274"/>
    <lineage>
        <taxon>Bacteria</taxon>
        <taxon>Thermotogati</taxon>
        <taxon>Deinococcota</taxon>
        <taxon>Deinococci</taxon>
        <taxon>Thermales</taxon>
        <taxon>Thermaceae</taxon>
        <taxon>Thermus</taxon>
    </lineage>
</organism>
<proteinExistence type="predicted"/>
<dbReference type="EMBL" id="AP024271">
    <property type="protein sequence ID" value="BCP67342.1"/>
    <property type="molecule type" value="Genomic_DNA"/>
</dbReference>
<accession>A0A7R7YJD8</accession>
<reference evidence="3" key="1">
    <citation type="submission" date="2021-01" db="EMBL/GenBank/DDBJ databases">
        <title>Complete Genome Sequence of Thermus thermophilus Strain HB5018, Isolated from Mine Onsen Hot Spring.</title>
        <authorList>
            <person name="Miyazaki K."/>
            <person name="Moriya T."/>
            <person name="Nemoto N."/>
            <person name="Oshima T."/>
            <person name="Yura K."/>
            <person name="Bessho Y."/>
        </authorList>
    </citation>
    <scope>NUCLEOTIDE SEQUENCE [LARGE SCALE GENOMIC DNA]</scope>
    <source>
        <strain evidence="3">HB5018</strain>
        <plasmid evidence="3">pHB5018b</plasmid>
    </source>
</reference>
<gene>
    <name evidence="2" type="ORF">TthHB5018_b22760</name>
</gene>
<dbReference type="Proteomes" id="UP000596099">
    <property type="component" value="Plasmid pHB5018b"/>
</dbReference>
<evidence type="ECO:0000313" key="2">
    <source>
        <dbReference type="EMBL" id="BCP67342.1"/>
    </source>
</evidence>
<geneLocation type="plasmid" evidence="2 3">
    <name>pHB5018b</name>
</geneLocation>
<feature type="region of interest" description="Disordered" evidence="1">
    <location>
        <begin position="1"/>
        <end position="151"/>
    </location>
</feature>
<evidence type="ECO:0000313" key="3">
    <source>
        <dbReference type="Proteomes" id="UP000596099"/>
    </source>
</evidence>
<feature type="compositionally biased region" description="Acidic residues" evidence="1">
    <location>
        <begin position="114"/>
        <end position="123"/>
    </location>
</feature>
<dbReference type="AlphaFoldDB" id="A0A7R7YJD8"/>
<feature type="compositionally biased region" description="Gly residues" evidence="1">
    <location>
        <begin position="76"/>
        <end position="98"/>
    </location>
</feature>
<protein>
    <submittedName>
        <fullName evidence="2">Uncharacterized protein</fullName>
    </submittedName>
</protein>
<keyword evidence="2" id="KW-0614">Plasmid</keyword>
<evidence type="ECO:0000256" key="1">
    <source>
        <dbReference type="SAM" id="MobiDB-lite"/>
    </source>
</evidence>